<protein>
    <recommendedName>
        <fullName evidence="4">Laminin G domain-containing protein</fullName>
    </recommendedName>
</protein>
<dbReference type="KEGG" id="euz:DVS28_a1300"/>
<dbReference type="InterPro" id="IPR013517">
    <property type="entry name" value="FG-GAP"/>
</dbReference>
<dbReference type="InterPro" id="IPR001791">
    <property type="entry name" value="Laminin_G"/>
</dbReference>
<evidence type="ECO:0000256" key="2">
    <source>
        <dbReference type="ARBA" id="ARBA00023157"/>
    </source>
</evidence>
<dbReference type="InterPro" id="IPR013783">
    <property type="entry name" value="Ig-like_fold"/>
</dbReference>
<evidence type="ECO:0000313" key="5">
    <source>
        <dbReference type="EMBL" id="AXV05999.1"/>
    </source>
</evidence>
<organism evidence="5 6">
    <name type="scientific">Euzebya pacifica</name>
    <dbReference type="NCBI Taxonomy" id="1608957"/>
    <lineage>
        <taxon>Bacteria</taxon>
        <taxon>Bacillati</taxon>
        <taxon>Actinomycetota</taxon>
        <taxon>Nitriliruptoria</taxon>
        <taxon>Euzebyales</taxon>
    </lineage>
</organism>
<evidence type="ECO:0000256" key="3">
    <source>
        <dbReference type="SAM" id="MobiDB-lite"/>
    </source>
</evidence>
<evidence type="ECO:0000256" key="1">
    <source>
        <dbReference type="ARBA" id="ARBA00022729"/>
    </source>
</evidence>
<dbReference type="GO" id="GO:0016020">
    <property type="term" value="C:membrane"/>
    <property type="evidence" value="ECO:0007669"/>
    <property type="project" value="InterPro"/>
</dbReference>
<dbReference type="EMBL" id="CP031165">
    <property type="protein sequence ID" value="AXV05999.1"/>
    <property type="molecule type" value="Genomic_DNA"/>
</dbReference>
<evidence type="ECO:0000313" key="6">
    <source>
        <dbReference type="Proteomes" id="UP000264006"/>
    </source>
</evidence>
<dbReference type="Pfam" id="PF13385">
    <property type="entry name" value="Laminin_G_3"/>
    <property type="match status" value="3"/>
</dbReference>
<dbReference type="PROSITE" id="PS51854">
    <property type="entry name" value="CSPG"/>
    <property type="match status" value="1"/>
</dbReference>
<dbReference type="Pfam" id="PF16184">
    <property type="entry name" value="Cadherin_3"/>
    <property type="match status" value="1"/>
</dbReference>
<dbReference type="SUPFAM" id="SSF49899">
    <property type="entry name" value="Concanavalin A-like lectins/glucanases"/>
    <property type="match status" value="3"/>
</dbReference>
<feature type="domain" description="Laminin G" evidence="4">
    <location>
        <begin position="1727"/>
        <end position="1896"/>
    </location>
</feature>
<dbReference type="SUPFAM" id="SSF69318">
    <property type="entry name" value="Integrin alpha N-terminal domain"/>
    <property type="match status" value="1"/>
</dbReference>
<dbReference type="NCBIfam" id="TIGR01965">
    <property type="entry name" value="VCBS_repeat"/>
    <property type="match status" value="1"/>
</dbReference>
<dbReference type="InterPro" id="IPR013320">
    <property type="entry name" value="ConA-like_dom_sf"/>
</dbReference>
<proteinExistence type="predicted"/>
<gene>
    <name evidence="5" type="ORF">DVS28_a1300</name>
</gene>
<dbReference type="PANTHER" id="PTHR44103:SF1">
    <property type="entry name" value="PROPROTEIN CONVERTASE P"/>
    <property type="match status" value="1"/>
</dbReference>
<dbReference type="PANTHER" id="PTHR44103">
    <property type="entry name" value="PROPROTEIN CONVERTASE P"/>
    <property type="match status" value="1"/>
</dbReference>
<keyword evidence="1" id="KW-0732">Signal</keyword>
<dbReference type="InterPro" id="IPR010221">
    <property type="entry name" value="VCBS_dom"/>
</dbReference>
<dbReference type="InterPro" id="IPR015919">
    <property type="entry name" value="Cadherin-like_sf"/>
</dbReference>
<reference evidence="5 6" key="1">
    <citation type="submission" date="2018-09" db="EMBL/GenBank/DDBJ databases">
        <title>Complete genome sequence of Euzebya sp. DY32-46 isolated from seawater of Pacific Ocean.</title>
        <authorList>
            <person name="Xu L."/>
            <person name="Wu Y.-H."/>
            <person name="Xu X.-W."/>
        </authorList>
    </citation>
    <scope>NUCLEOTIDE SEQUENCE [LARGE SCALE GENOMIC DNA]</scope>
    <source>
        <strain evidence="5 6">DY32-46</strain>
    </source>
</reference>
<dbReference type="Gene3D" id="2.60.120.200">
    <property type="match status" value="3"/>
</dbReference>
<dbReference type="SMART" id="SM00560">
    <property type="entry name" value="LamGL"/>
    <property type="match status" value="1"/>
</dbReference>
<dbReference type="Proteomes" id="UP000264006">
    <property type="component" value="Chromosome"/>
</dbReference>
<dbReference type="Pfam" id="PF13517">
    <property type="entry name" value="FG-GAP_3"/>
    <property type="match status" value="3"/>
</dbReference>
<feature type="region of interest" description="Disordered" evidence="3">
    <location>
        <begin position="441"/>
        <end position="461"/>
    </location>
</feature>
<dbReference type="GO" id="GO:0005975">
    <property type="term" value="P:carbohydrate metabolic process"/>
    <property type="evidence" value="ECO:0007669"/>
    <property type="project" value="UniProtKB-ARBA"/>
</dbReference>
<sequence length="1896" mass="190843">MQPAADGQTLHVVAGIDFTTAFAQAGAAGATLDPESLVVHEVDATGTILDPVVAFQFDPGPGYDATTNAVGELVVEVAAPTSAAEDRRYLAYFDTPSAGAPGTAVADQVEVATAVVDEGLPAMSITTRTATWWYQTEAGGFSSLVGPTGADWISWSTASGASGQYRGIPNLVYPAGWFHPGATGHTTTLEVDGPLRTTFATTSPDGLWAMQWDVFPTRAVGTVVEHDANYWFLYEGTPGGAVEADSDFYALSDGASSPLTGSFSSDIAAPEWVQFGDPVVDRSLFLIHHDDDAATDSYYTLADEMTVFGFGRSGLSRHMGGNDRRFTVGILDTADQQAAAASIGALTAAPTVLVGPGQSSTSTDDTPPVITTGPTAVATDDQLEVSWATDEYATSELSVGLSAALELGTSTTPGLHQSHAVTATGLACETTYHWAVTSTDGSGNAVSSPTQQTTTEACPAGPSRVGGELVLYEFGVVGAGGGAGVVPDSAGVGVPLDLVVGEGVGVWGAGGLVLSGSSSGVVASDGGAVKVVDAVGVSGAVSVEVWVDPADVTQGGPARIVEVGSGPLARNVMLGQGAWGKLPDAVFAGRVRTSSSVAGTPTLFSAVGSASVGLSHVVLTRDGSGAVSLWVDGVLEGSGNIGGVLSNWDGGFPLVVGNTADGSRPWAGTVCLVAVHDVALSAEDVAANHQAGCPTAEATNADPVIDPVGDQVSAPGATVSLAVTASDPDGDDLAYAAGGLPPGLGIDAVTGQIQGTIQEDAVVGTSYPVTVTVDDQQGGVAQVSFDWTIDDAPAGPSRVGGELVLYEFGVVGAGGGAGVVPDSAGVGVPLDLVVGEGVGVWGAGGLVLSGSSVGVVASDGGAVKVVDAVGVSGAVSVEAWVDPADVTQDGPARIVEVGSGPLARNVMLGQGAWGKLPDAVFAGRVRTSSSVAGTPTLFSAVGSASVGLSHVVLTRDGSGVVSLWVDGVLEGSGSLGGVLSNWDGGFPLVVGNTADGSRPWAGTVCLVAVHDVALSAEDVAANHQAGCPTTPPGPNDPPTTADDAYAVAEDDQLVVTAPGVLANDADPDLDPLTAQLATDAGEGTLTLQDDGSFTYDPDPNFFGTDTFTYRATDGIAQSAAATVTITVDPVDDDPVAVVDSYGTAPDTSLSIAAPGVLGNDHDPDGEPIVAELLVDASDGTLALASDGSFDYAPDPGFLGTDTFTYRATDGTTSSAPTTVTIAVATSSEPPRFVTGTLGFTRQVIATDVDETHIAVAADFDADGALDVVATDFVDDQVLLLRADGTGGYIRTVLDPALDGAYPANVGDVDGDGDSDALAAGYEADTYVWYDNDGSGAFTRRVIDDSADGAHSIVVHDLDGDGDSDLLAANQDADTITWYDNDGAQQYTLRTIDPAANGAKRAEVGDIDGDGDPDVVAASFFDDTIAWHENDGTGGFTKRVIDTDANGAYFAIAGDVDGDGLLDVLSASQKDNTIAWYRNDGTGGWTKQVIDGSALGARTVEVADVDGDGDLDALSAAADGDSLAWYENDGTGLFSAAPIDLTVDGAYGLVAVDIDGDGDIDALSAGRDDNTISVHLQRRTHGATVAASGTLSIGPAVLAAADPDTPPSGLVFTLAEPPTAGEFRRDGVVLGAGESFTQADVDGDLIAYVRGGAGSSDGFELLLSDLGANPPLATTFDVAVDDGTDVAVHLTLDEGAGTVAADASGSGNDGTLVGGAVFDPRTTDGSPSSVDLNGSSSRIDLPAVDLTGGSGLTLALRFRADDFGVSDARLVSQAAGTAANDHLVMLSTVKAGSEHVLRGRVRIGGITQTVVANGGPIQPGTWHHAALTHDGSTVRLFLDGVEVGGTLHPGEVDTDPTIPFAVGGQPMGPGRHFDGLVDDVRMLRRALGPTEMLVLAS</sequence>
<dbReference type="GO" id="GO:0005509">
    <property type="term" value="F:calcium ion binding"/>
    <property type="evidence" value="ECO:0007669"/>
    <property type="project" value="InterPro"/>
</dbReference>
<evidence type="ECO:0000259" key="4">
    <source>
        <dbReference type="PROSITE" id="PS50025"/>
    </source>
</evidence>
<dbReference type="Pfam" id="PF17963">
    <property type="entry name" value="Big_9"/>
    <property type="match status" value="2"/>
</dbReference>
<dbReference type="NCBIfam" id="NF012211">
    <property type="entry name" value="tand_rpt_95"/>
    <property type="match status" value="2"/>
</dbReference>
<dbReference type="Gene3D" id="2.130.10.130">
    <property type="entry name" value="Integrin alpha, N-terminal"/>
    <property type="match status" value="1"/>
</dbReference>
<dbReference type="InterPro" id="IPR039005">
    <property type="entry name" value="CSPG_rpt"/>
</dbReference>
<keyword evidence="6" id="KW-1185">Reference proteome</keyword>
<dbReference type="Gene3D" id="2.60.40.10">
    <property type="entry name" value="Immunoglobulins"/>
    <property type="match status" value="1"/>
</dbReference>
<dbReference type="InterPro" id="IPR006558">
    <property type="entry name" value="LamG-like"/>
</dbReference>
<name>A0A346XUV2_9ACTN</name>
<dbReference type="Pfam" id="PF05345">
    <property type="entry name" value="He_PIG"/>
    <property type="match status" value="1"/>
</dbReference>
<dbReference type="Gene3D" id="2.60.40.2810">
    <property type="match status" value="2"/>
</dbReference>
<accession>A0A346XUV2</accession>
<dbReference type="SUPFAM" id="SSF49313">
    <property type="entry name" value="Cadherin-like"/>
    <property type="match status" value="1"/>
</dbReference>
<keyword evidence="2" id="KW-1015">Disulfide bond</keyword>
<dbReference type="InterPro" id="IPR028994">
    <property type="entry name" value="Integrin_alpha_N"/>
</dbReference>
<feature type="compositionally biased region" description="Polar residues" evidence="3">
    <location>
        <begin position="441"/>
        <end position="456"/>
    </location>
</feature>
<dbReference type="PROSITE" id="PS50025">
    <property type="entry name" value="LAM_G_DOMAIN"/>
    <property type="match status" value="1"/>
</dbReference>